<dbReference type="OrthoDB" id="5964980at2759"/>
<dbReference type="Proteomes" id="UP000281553">
    <property type="component" value="Unassembled WGS sequence"/>
</dbReference>
<dbReference type="SUPFAM" id="SSF63748">
    <property type="entry name" value="Tudor/PWWP/MBT"/>
    <property type="match status" value="1"/>
</dbReference>
<dbReference type="Pfam" id="PF00855">
    <property type="entry name" value="PWWP"/>
    <property type="match status" value="1"/>
</dbReference>
<organism evidence="3 4">
    <name type="scientific">Dibothriocephalus latus</name>
    <name type="common">Fish tapeworm</name>
    <name type="synonym">Diphyllobothrium latum</name>
    <dbReference type="NCBI Taxonomy" id="60516"/>
    <lineage>
        <taxon>Eukaryota</taxon>
        <taxon>Metazoa</taxon>
        <taxon>Spiralia</taxon>
        <taxon>Lophotrochozoa</taxon>
        <taxon>Platyhelminthes</taxon>
        <taxon>Cestoda</taxon>
        <taxon>Eucestoda</taxon>
        <taxon>Diphyllobothriidea</taxon>
        <taxon>Diphyllobothriidae</taxon>
        <taxon>Dibothriocephalus</taxon>
    </lineage>
</organism>
<gene>
    <name evidence="3" type="ORF">DILT_LOCUS7272</name>
</gene>
<feature type="region of interest" description="Disordered" evidence="1">
    <location>
        <begin position="90"/>
        <end position="113"/>
    </location>
</feature>
<protein>
    <recommendedName>
        <fullName evidence="2">PWWP domain-containing protein</fullName>
    </recommendedName>
</protein>
<dbReference type="InterPro" id="IPR000313">
    <property type="entry name" value="PWWP_dom"/>
</dbReference>
<evidence type="ECO:0000313" key="3">
    <source>
        <dbReference type="EMBL" id="VDN11441.1"/>
    </source>
</evidence>
<dbReference type="AlphaFoldDB" id="A0A3P7LZ63"/>
<accession>A0A3P7LZ63</accession>
<proteinExistence type="predicted"/>
<reference evidence="3 4" key="1">
    <citation type="submission" date="2018-11" db="EMBL/GenBank/DDBJ databases">
        <authorList>
            <consortium name="Pathogen Informatics"/>
        </authorList>
    </citation>
    <scope>NUCLEOTIDE SEQUENCE [LARGE SCALE GENOMIC DNA]</scope>
</reference>
<evidence type="ECO:0000256" key="1">
    <source>
        <dbReference type="SAM" id="MobiDB-lite"/>
    </source>
</evidence>
<evidence type="ECO:0000313" key="4">
    <source>
        <dbReference type="Proteomes" id="UP000281553"/>
    </source>
</evidence>
<sequence length="324" mass="36225">MDLDTRIKYCLQRAMSMTAAQLYDKYVAPYGVRRQAKTSEDLARDAFQAGTVVNQKLVELFSLALKNLIGVKGEFGPMGVEGFLNQNATGEKLRDRESQKPLVTRRGRGRRTACSPKSLRTASAVPIKRTTVEANEPLVTSENFDGPPGFPWWPAMVDLDASGRYARFDPKTHIATHYNVIFLDPCKSTTKLLPASSLCKFTQMNKADVIRKAGRHSKKVAAAFQEAEEALKVSIEIIHCSPSPPTSCSTSTLDLAQFVDQKPKESAVFETRMENEKVGTAEVNIDELMTTVLYDTQDWSSERMYRAFMPHRYCPLSPIDRTVS</sequence>
<dbReference type="EMBL" id="UYRU01051452">
    <property type="protein sequence ID" value="VDN11441.1"/>
    <property type="molecule type" value="Genomic_DNA"/>
</dbReference>
<dbReference type="Gene3D" id="2.30.30.140">
    <property type="match status" value="1"/>
</dbReference>
<feature type="domain" description="PWWP" evidence="2">
    <location>
        <begin position="149"/>
        <end position="232"/>
    </location>
</feature>
<evidence type="ECO:0000259" key="2">
    <source>
        <dbReference type="Pfam" id="PF00855"/>
    </source>
</evidence>
<name>A0A3P7LZ63_DIBLA</name>
<keyword evidence="4" id="KW-1185">Reference proteome</keyword>